<dbReference type="SUPFAM" id="SSF52172">
    <property type="entry name" value="CheY-like"/>
    <property type="match status" value="1"/>
</dbReference>
<dbReference type="InterPro" id="IPR039420">
    <property type="entry name" value="WalR-like"/>
</dbReference>
<dbReference type="RefSeq" id="WP_338737043.1">
    <property type="nucleotide sequence ID" value="NZ_CP146612.1"/>
</dbReference>
<dbReference type="InterPro" id="IPR001789">
    <property type="entry name" value="Sig_transdc_resp-reg_receiver"/>
</dbReference>
<evidence type="ECO:0000256" key="1">
    <source>
        <dbReference type="ARBA" id="ARBA00023125"/>
    </source>
</evidence>
<keyword evidence="5" id="KW-1185">Reference proteome</keyword>
<organism evidence="4 5">
    <name type="scientific">Candidatus Dehalogenimonas loeffleri</name>
    <dbReference type="NCBI Taxonomy" id="3127115"/>
    <lineage>
        <taxon>Bacteria</taxon>
        <taxon>Bacillati</taxon>
        <taxon>Chloroflexota</taxon>
        <taxon>Dehalococcoidia</taxon>
        <taxon>Dehalococcoidales</taxon>
        <taxon>Dehalococcoidaceae</taxon>
        <taxon>Dehalogenimonas</taxon>
    </lineage>
</organism>
<protein>
    <submittedName>
        <fullName evidence="4">Response regulator transcription factor</fullName>
    </submittedName>
</protein>
<dbReference type="EMBL" id="CP146612">
    <property type="protein sequence ID" value="WWX24915.1"/>
    <property type="molecule type" value="Genomic_DNA"/>
</dbReference>
<dbReference type="Proteomes" id="UP001375370">
    <property type="component" value="Chromosome"/>
</dbReference>
<evidence type="ECO:0000256" key="2">
    <source>
        <dbReference type="PROSITE-ProRule" id="PRU00169"/>
    </source>
</evidence>
<sequence>MTTNSHNHRITIILADDHKIVRQGIRSLLEFEPDFQIICEAADGAEAMALTMHHKPDVLVTDLSMPYYSGIELAEAIQKNKIKTKTVVLSMHSDEPYVIRALKAGASCYILKDYGFEHVATAIRHAMAGKRYVSPSLTMPF</sequence>
<evidence type="ECO:0000313" key="5">
    <source>
        <dbReference type="Proteomes" id="UP001375370"/>
    </source>
</evidence>
<feature type="modified residue" description="4-aspartylphosphate" evidence="2">
    <location>
        <position position="62"/>
    </location>
</feature>
<feature type="domain" description="Response regulatory" evidence="3">
    <location>
        <begin position="11"/>
        <end position="127"/>
    </location>
</feature>
<accession>A0ABZ2J944</accession>
<dbReference type="InterPro" id="IPR011006">
    <property type="entry name" value="CheY-like_superfamily"/>
</dbReference>
<dbReference type="CDD" id="cd17535">
    <property type="entry name" value="REC_NarL-like"/>
    <property type="match status" value="1"/>
</dbReference>
<reference evidence="4 5" key="1">
    <citation type="submission" date="2024-03" db="EMBL/GenBank/DDBJ databases">
        <title>A Dehalogenimonas Isolated from Estuarine Sediments Dihaloeliminates Chlorinated Alkanes.</title>
        <authorList>
            <person name="Yang Y."/>
            <person name="Wang H."/>
        </authorList>
    </citation>
    <scope>NUCLEOTIDE SEQUENCE [LARGE SCALE GENOMIC DNA]</scope>
    <source>
        <strain evidence="4 5">W</strain>
    </source>
</reference>
<dbReference type="Pfam" id="PF00072">
    <property type="entry name" value="Response_reg"/>
    <property type="match status" value="1"/>
</dbReference>
<evidence type="ECO:0000313" key="4">
    <source>
        <dbReference type="EMBL" id="WWX24915.1"/>
    </source>
</evidence>
<proteinExistence type="predicted"/>
<dbReference type="InterPro" id="IPR058245">
    <property type="entry name" value="NreC/VraR/RcsB-like_REC"/>
</dbReference>
<dbReference type="PANTHER" id="PTHR43214">
    <property type="entry name" value="TWO-COMPONENT RESPONSE REGULATOR"/>
    <property type="match status" value="1"/>
</dbReference>
<dbReference type="SMART" id="SM00448">
    <property type="entry name" value="REC"/>
    <property type="match status" value="1"/>
</dbReference>
<keyword evidence="1" id="KW-0238">DNA-binding</keyword>
<name>A0ABZ2J944_9CHLR</name>
<dbReference type="Gene3D" id="3.40.50.2300">
    <property type="match status" value="1"/>
</dbReference>
<gene>
    <name evidence="4" type="ORF">V8247_06545</name>
</gene>
<keyword evidence="2" id="KW-0597">Phosphoprotein</keyword>
<dbReference type="PROSITE" id="PS50110">
    <property type="entry name" value="RESPONSE_REGULATORY"/>
    <property type="match status" value="1"/>
</dbReference>
<evidence type="ECO:0000259" key="3">
    <source>
        <dbReference type="PROSITE" id="PS50110"/>
    </source>
</evidence>